<keyword evidence="11" id="KW-1185">Reference proteome</keyword>
<feature type="binding site" evidence="8">
    <location>
        <position position="65"/>
    </location>
    <ligand>
        <name>Zn(2+)</name>
        <dbReference type="ChEBI" id="CHEBI:29105"/>
        <note>catalytic</note>
    </ligand>
</feature>
<evidence type="ECO:0000256" key="5">
    <source>
        <dbReference type="ARBA" id="ARBA00022801"/>
    </source>
</evidence>
<reference evidence="10 11" key="1">
    <citation type="submission" date="2022-10" db="EMBL/GenBank/DDBJ databases">
        <title>Weissella fermenti sp. nov., isolated from fermented cabbage.</title>
        <authorList>
            <person name="Lee J.K."/>
            <person name="Baek J.H."/>
            <person name="Choi D.G."/>
            <person name="Kim J.M."/>
            <person name="Jeon C.O."/>
        </authorList>
    </citation>
    <scope>NUCLEOTIDE SEQUENCE [LARGE SCALE GENOMIC DNA]</scope>
    <source>
        <strain evidence="10 11">KACC 18534</strain>
    </source>
</reference>
<dbReference type="InterPro" id="IPR028883">
    <property type="entry name" value="tRNA_aden_deaminase"/>
</dbReference>
<comment type="cofactor">
    <cofactor evidence="8">
        <name>Zn(2+)</name>
        <dbReference type="ChEBI" id="CHEBI:29105"/>
    </cofactor>
    <text evidence="8">Binds 1 zinc ion per subunit.</text>
</comment>
<comment type="similarity">
    <text evidence="1">Belongs to the cytidine and deoxycytidylate deaminase family. ADAT2 subfamily.</text>
</comment>
<dbReference type="PROSITE" id="PS51747">
    <property type="entry name" value="CYT_DCMP_DEAMINASES_2"/>
    <property type="match status" value="1"/>
</dbReference>
<dbReference type="CDD" id="cd01285">
    <property type="entry name" value="nucleoside_deaminase"/>
    <property type="match status" value="1"/>
</dbReference>
<gene>
    <name evidence="8" type="primary">tadA</name>
    <name evidence="10" type="ORF">OIT44_04535</name>
</gene>
<dbReference type="SUPFAM" id="SSF53927">
    <property type="entry name" value="Cytidine deaminase-like"/>
    <property type="match status" value="1"/>
</dbReference>
<feature type="binding site" evidence="8">
    <location>
        <position position="98"/>
    </location>
    <ligand>
        <name>Zn(2+)</name>
        <dbReference type="ChEBI" id="CHEBI:29105"/>
        <note>catalytic</note>
    </ligand>
</feature>
<evidence type="ECO:0000256" key="8">
    <source>
        <dbReference type="HAMAP-Rule" id="MF_00972"/>
    </source>
</evidence>
<evidence type="ECO:0000256" key="1">
    <source>
        <dbReference type="ARBA" id="ARBA00010669"/>
    </source>
</evidence>
<evidence type="ECO:0000313" key="10">
    <source>
        <dbReference type="EMBL" id="MCW0953342.1"/>
    </source>
</evidence>
<comment type="catalytic activity">
    <reaction evidence="7 8">
        <text>adenosine(34) in tRNA + H2O + H(+) = inosine(34) in tRNA + NH4(+)</text>
        <dbReference type="Rhea" id="RHEA:43168"/>
        <dbReference type="Rhea" id="RHEA-COMP:10373"/>
        <dbReference type="Rhea" id="RHEA-COMP:10374"/>
        <dbReference type="ChEBI" id="CHEBI:15377"/>
        <dbReference type="ChEBI" id="CHEBI:15378"/>
        <dbReference type="ChEBI" id="CHEBI:28938"/>
        <dbReference type="ChEBI" id="CHEBI:74411"/>
        <dbReference type="ChEBI" id="CHEBI:82852"/>
        <dbReference type="EC" id="3.5.4.33"/>
    </reaction>
</comment>
<feature type="domain" description="CMP/dCMP-type deaminase" evidence="9">
    <location>
        <begin position="14"/>
        <end position="123"/>
    </location>
</feature>
<dbReference type="InterPro" id="IPR016193">
    <property type="entry name" value="Cytidine_deaminase-like"/>
</dbReference>
<feature type="binding site" evidence="8">
    <location>
        <position position="95"/>
    </location>
    <ligand>
        <name>Zn(2+)</name>
        <dbReference type="ChEBI" id="CHEBI:29105"/>
        <note>catalytic</note>
    </ligand>
</feature>
<proteinExistence type="inferred from homology"/>
<feature type="active site" description="Proton donor" evidence="8">
    <location>
        <position position="67"/>
    </location>
</feature>
<dbReference type="Pfam" id="PF00383">
    <property type="entry name" value="dCMP_cyt_deam_1"/>
    <property type="match status" value="1"/>
</dbReference>
<organism evidence="10 11">
    <name type="scientific">Weissella ceti</name>
    <dbReference type="NCBI Taxonomy" id="759620"/>
    <lineage>
        <taxon>Bacteria</taxon>
        <taxon>Bacillati</taxon>
        <taxon>Bacillota</taxon>
        <taxon>Bacilli</taxon>
        <taxon>Lactobacillales</taxon>
        <taxon>Lactobacillaceae</taxon>
        <taxon>Weissella</taxon>
    </lineage>
</organism>
<sequence>MSNLQQDTFGLSDAQVAMFMNEAFAEAEKAEALGEVPIGAVIVQDGKVIGRGHNLRETQQDATLHAEFIAMREANAAAGSWRLPNAQLFVTLEPCIMCAGLIQQTRITDVYFGAIDPKAGGVCSMYHLLDDERLNHQVTVHAGVEEERASQQLKTFFKALRARKKLEKQARKDADKESESML</sequence>
<dbReference type="Proteomes" id="UP001526225">
    <property type="component" value="Unassembled WGS sequence"/>
</dbReference>
<comment type="function">
    <text evidence="8">Catalyzes the deamination of adenosine to inosine at the wobble position 34 of tRNA(Arg2).</text>
</comment>
<comment type="caution">
    <text evidence="10">The sequence shown here is derived from an EMBL/GenBank/DDBJ whole genome shotgun (WGS) entry which is preliminary data.</text>
</comment>
<dbReference type="Gene3D" id="3.40.140.10">
    <property type="entry name" value="Cytidine Deaminase, domain 2"/>
    <property type="match status" value="1"/>
</dbReference>
<protein>
    <recommendedName>
        <fullName evidence="8">tRNA-specific adenosine deaminase</fullName>
        <ecNumber evidence="8">3.5.4.33</ecNumber>
    </recommendedName>
</protein>
<evidence type="ECO:0000256" key="2">
    <source>
        <dbReference type="ARBA" id="ARBA00011738"/>
    </source>
</evidence>
<evidence type="ECO:0000313" key="11">
    <source>
        <dbReference type="Proteomes" id="UP001526225"/>
    </source>
</evidence>
<comment type="subunit">
    <text evidence="2 8">Homodimer.</text>
</comment>
<dbReference type="PROSITE" id="PS00903">
    <property type="entry name" value="CYT_DCMP_DEAMINASES_1"/>
    <property type="match status" value="1"/>
</dbReference>
<keyword evidence="5 8" id="KW-0378">Hydrolase</keyword>
<dbReference type="HAMAP" id="MF_00972">
    <property type="entry name" value="tRNA_aden_deaminase"/>
    <property type="match status" value="1"/>
</dbReference>
<keyword evidence="4 8" id="KW-0479">Metal-binding</keyword>
<accession>A0ABT3E551</accession>
<evidence type="ECO:0000259" key="9">
    <source>
        <dbReference type="PROSITE" id="PS51747"/>
    </source>
</evidence>
<keyword evidence="3 8" id="KW-0819">tRNA processing</keyword>
<dbReference type="InterPro" id="IPR002125">
    <property type="entry name" value="CMP_dCMP_dom"/>
</dbReference>
<dbReference type="RefSeq" id="WP_213408859.1">
    <property type="nucleotide sequence ID" value="NZ_CP074441.1"/>
</dbReference>
<evidence type="ECO:0000256" key="7">
    <source>
        <dbReference type="ARBA" id="ARBA00048045"/>
    </source>
</evidence>
<dbReference type="EMBL" id="JAOZFE010000004">
    <property type="protein sequence ID" value="MCW0953342.1"/>
    <property type="molecule type" value="Genomic_DNA"/>
</dbReference>
<dbReference type="PANTHER" id="PTHR11079:SF202">
    <property type="entry name" value="TRNA-SPECIFIC ADENOSINE DEAMINASE"/>
    <property type="match status" value="1"/>
</dbReference>
<evidence type="ECO:0000256" key="4">
    <source>
        <dbReference type="ARBA" id="ARBA00022723"/>
    </source>
</evidence>
<evidence type="ECO:0000256" key="6">
    <source>
        <dbReference type="ARBA" id="ARBA00022833"/>
    </source>
</evidence>
<name>A0ABT3E551_9LACO</name>
<keyword evidence="6 8" id="KW-0862">Zinc</keyword>
<evidence type="ECO:0000256" key="3">
    <source>
        <dbReference type="ARBA" id="ARBA00022694"/>
    </source>
</evidence>
<dbReference type="PANTHER" id="PTHR11079">
    <property type="entry name" value="CYTOSINE DEAMINASE FAMILY MEMBER"/>
    <property type="match status" value="1"/>
</dbReference>
<dbReference type="InterPro" id="IPR016192">
    <property type="entry name" value="APOBEC/CMP_deaminase_Zn-bd"/>
</dbReference>
<dbReference type="EC" id="3.5.4.33" evidence="8"/>